<reference evidence="2 3" key="1">
    <citation type="submission" date="2024-07" db="EMBL/GenBank/DDBJ databases">
        <title>Section-level genome sequencing and comparative genomics of Aspergillus sections Usti and Cavernicolus.</title>
        <authorList>
            <consortium name="Lawrence Berkeley National Laboratory"/>
            <person name="Nybo J.L."/>
            <person name="Vesth T.C."/>
            <person name="Theobald S."/>
            <person name="Frisvad J.C."/>
            <person name="Larsen T.O."/>
            <person name="Kjaerboelling I."/>
            <person name="Rothschild-Mancinelli K."/>
            <person name="Lyhne E.K."/>
            <person name="Kogle M.E."/>
            <person name="Barry K."/>
            <person name="Clum A."/>
            <person name="Na H."/>
            <person name="Ledsgaard L."/>
            <person name="Lin J."/>
            <person name="Lipzen A."/>
            <person name="Kuo A."/>
            <person name="Riley R."/>
            <person name="Mondo S."/>
            <person name="Labutti K."/>
            <person name="Haridas S."/>
            <person name="Pangalinan J."/>
            <person name="Salamov A.A."/>
            <person name="Simmons B.A."/>
            <person name="Magnuson J.K."/>
            <person name="Chen J."/>
            <person name="Drula E."/>
            <person name="Henrissat B."/>
            <person name="Wiebenga A."/>
            <person name="Lubbers R.J."/>
            <person name="Gomes A.C."/>
            <person name="Makela M.R."/>
            <person name="Stajich J."/>
            <person name="Grigoriev I.V."/>
            <person name="Mortensen U.H."/>
            <person name="De Vries R.P."/>
            <person name="Baker S.E."/>
            <person name="Andersen M.R."/>
        </authorList>
    </citation>
    <scope>NUCLEOTIDE SEQUENCE [LARGE SCALE GENOMIC DNA]</scope>
    <source>
        <strain evidence="2 3">CBS 123904</strain>
    </source>
</reference>
<dbReference type="SUPFAM" id="SSF55486">
    <property type="entry name" value="Metalloproteases ('zincins'), catalytic domain"/>
    <property type="match status" value="1"/>
</dbReference>
<dbReference type="EMBL" id="JBFXLU010000239">
    <property type="protein sequence ID" value="KAL2833570.1"/>
    <property type="molecule type" value="Genomic_DNA"/>
</dbReference>
<dbReference type="PANTHER" id="PTHR43579:SF1">
    <property type="entry name" value="NEUTRAL METALLOPROTEINASE"/>
    <property type="match status" value="1"/>
</dbReference>
<dbReference type="InterPro" id="IPR013856">
    <property type="entry name" value="Peptidase_M4_domain"/>
</dbReference>
<dbReference type="Gene3D" id="1.10.390.10">
    <property type="entry name" value="Neutral Protease Domain 2"/>
    <property type="match status" value="1"/>
</dbReference>
<feature type="domain" description="Peptidase M4" evidence="1">
    <location>
        <begin position="71"/>
        <end position="146"/>
    </location>
</feature>
<organism evidence="2 3">
    <name type="scientific">Aspergillus pseudoustus</name>
    <dbReference type="NCBI Taxonomy" id="1810923"/>
    <lineage>
        <taxon>Eukaryota</taxon>
        <taxon>Fungi</taxon>
        <taxon>Dikarya</taxon>
        <taxon>Ascomycota</taxon>
        <taxon>Pezizomycotina</taxon>
        <taxon>Eurotiomycetes</taxon>
        <taxon>Eurotiomycetidae</taxon>
        <taxon>Eurotiales</taxon>
        <taxon>Aspergillaceae</taxon>
        <taxon>Aspergillus</taxon>
        <taxon>Aspergillus subgen. Nidulantes</taxon>
    </lineage>
</organism>
<keyword evidence="3" id="KW-1185">Reference proteome</keyword>
<dbReference type="PANTHER" id="PTHR43579">
    <property type="match status" value="1"/>
</dbReference>
<name>A0ABR4J0Q7_9EURO</name>
<dbReference type="InterPro" id="IPR027268">
    <property type="entry name" value="Peptidase_M4/M1_CTD_sf"/>
</dbReference>
<evidence type="ECO:0000313" key="3">
    <source>
        <dbReference type="Proteomes" id="UP001610446"/>
    </source>
</evidence>
<gene>
    <name evidence="2" type="ORF">BJY01DRAFT_239429</name>
</gene>
<sequence>MAAYCGIISEYVLKDIIIKGLAPQHIINRCQSTIEKTKQLQTFVEWQIPQAAGRVRQLNRTVYDAPNSRNECYVGLGKSYDFYFNYFQLNSINNKGMKPDGFVHAGDLCNAFFAGQEFVFGDRDGLTFNGLTDELDVIGHELSHGVSDALNESISDASISDALGIMVKQWGPWKNDAQVWEDRQPAHWEDFKESPLSDGLGGVHINSGIHNCAFFLAATYRALSSGKLRIDGKAKFKEFAVS</sequence>
<dbReference type="Pfam" id="PF01447">
    <property type="entry name" value="Peptidase_M4"/>
    <property type="match status" value="1"/>
</dbReference>
<dbReference type="InterPro" id="IPR052759">
    <property type="entry name" value="Metalloprotease_M4"/>
</dbReference>
<dbReference type="Proteomes" id="UP001610446">
    <property type="component" value="Unassembled WGS sequence"/>
</dbReference>
<comment type="caution">
    <text evidence="2">The sequence shown here is derived from an EMBL/GenBank/DDBJ whole genome shotgun (WGS) entry which is preliminary data.</text>
</comment>
<protein>
    <recommendedName>
        <fullName evidence="1">Peptidase M4 domain-containing protein</fullName>
    </recommendedName>
</protein>
<accession>A0ABR4J0Q7</accession>
<proteinExistence type="predicted"/>
<evidence type="ECO:0000313" key="2">
    <source>
        <dbReference type="EMBL" id="KAL2833570.1"/>
    </source>
</evidence>
<dbReference type="Gene3D" id="3.10.170.10">
    <property type="match status" value="1"/>
</dbReference>
<evidence type="ECO:0000259" key="1">
    <source>
        <dbReference type="Pfam" id="PF01447"/>
    </source>
</evidence>